<keyword evidence="3 10" id="KW-0052">Apoplast</keyword>
<feature type="binding site" evidence="9">
    <location>
        <position position="164"/>
    </location>
    <ligand>
        <name>Mn(2+)</name>
        <dbReference type="ChEBI" id="CHEBI:29035"/>
    </ligand>
</feature>
<dbReference type="PRINTS" id="PR00325">
    <property type="entry name" value="GERMIN"/>
</dbReference>
<comment type="caution">
    <text evidence="12">The sequence shown here is derived from an EMBL/GenBank/DDBJ whole genome shotgun (WGS) entry which is preliminary data.</text>
</comment>
<gene>
    <name evidence="13" type="ORF">T459_33891</name>
    <name evidence="12" type="ORF">T459_35410</name>
</gene>
<keyword evidence="10" id="KW-0732">Signal</keyword>
<evidence type="ECO:0000256" key="1">
    <source>
        <dbReference type="ARBA" id="ARBA00004271"/>
    </source>
</evidence>
<dbReference type="Proteomes" id="UP000222542">
    <property type="component" value="Unassembled WGS sequence"/>
</dbReference>
<dbReference type="InterPro" id="IPR001929">
    <property type="entry name" value="Germin"/>
</dbReference>
<evidence type="ECO:0000256" key="2">
    <source>
        <dbReference type="ARBA" id="ARBA00007456"/>
    </source>
</evidence>
<sequence length="230" mass="25066">MMALKSFALIIAIFAVVTSISHASDPSPLQDFCVAINDTMAHVLVNGKFRKNPEHVAADDFFSSGLNIPGNTSNQLGFAVTGLNVNNFPGLNTLGISFARFDYAPYGLDPPHTNPRGSEILVVVEGMLYVGFVTSTSGPNMRNRLFTKILHPGDVFVFPVGLIHFQLNVGKEAKAVAFTAFSSQNPGYNIVANTLFGSHPPINDDILAKAFQVDEKIVDYIRSQFEWDNN</sequence>
<dbReference type="InterPro" id="IPR011051">
    <property type="entry name" value="RmlC_Cupin_sf"/>
</dbReference>
<dbReference type="Pfam" id="PF00190">
    <property type="entry name" value="Cupin_1"/>
    <property type="match status" value="1"/>
</dbReference>
<dbReference type="GO" id="GO:0030145">
    <property type="term" value="F:manganese ion binding"/>
    <property type="evidence" value="ECO:0007669"/>
    <property type="project" value="UniProtKB-UniRule"/>
</dbReference>
<dbReference type="OrthoDB" id="1921208at2759"/>
<comment type="subcellular location">
    <subcellularLocation>
        <location evidence="1 10">Secreted</location>
        <location evidence="1 10">Extracellular space</location>
        <location evidence="1 10">Apoplast</location>
    </subcellularLocation>
</comment>
<evidence type="ECO:0000256" key="9">
    <source>
        <dbReference type="PIRSR" id="PIRSR601929-2"/>
    </source>
</evidence>
<feature type="binding site" evidence="9">
    <location>
        <position position="112"/>
    </location>
    <ligand>
        <name>Mn(2+)</name>
        <dbReference type="ChEBI" id="CHEBI:29035"/>
    </ligand>
</feature>
<reference evidence="12" key="1">
    <citation type="journal article" date="2014" name="Nat. Genet.">
        <title>Genome sequence of the hot pepper provides insights into the evolution of pungency in Capsicum species.</title>
        <authorList>
            <person name="Kim S."/>
            <person name="Park M."/>
            <person name="Yeom S.I."/>
            <person name="Kim Y.M."/>
            <person name="Lee J.M."/>
            <person name="Lee H.A."/>
            <person name="Seo E."/>
            <person name="Choi J."/>
            <person name="Cheong K."/>
            <person name="Kim K.T."/>
            <person name="Jung K."/>
            <person name="Lee G.W."/>
            <person name="Oh S.K."/>
            <person name="Bae C."/>
            <person name="Kim S.B."/>
            <person name="Lee H.Y."/>
            <person name="Kim S.Y."/>
            <person name="Kim M.S."/>
            <person name="Kang B.C."/>
            <person name="Jo Y.D."/>
            <person name="Yang H.B."/>
            <person name="Jeong H.J."/>
            <person name="Kang W.H."/>
            <person name="Kwon J.K."/>
            <person name="Shin C."/>
            <person name="Lim J.Y."/>
            <person name="Park J.H."/>
            <person name="Huh J.H."/>
            <person name="Kim J.S."/>
            <person name="Kim B.D."/>
            <person name="Cohen O."/>
            <person name="Paran I."/>
            <person name="Suh M.C."/>
            <person name="Lee S.B."/>
            <person name="Kim Y.K."/>
            <person name="Shin Y."/>
            <person name="Noh S.J."/>
            <person name="Park J."/>
            <person name="Seo Y.S."/>
            <person name="Kwon S.Y."/>
            <person name="Kim H.A."/>
            <person name="Park J.M."/>
            <person name="Kim H.J."/>
            <person name="Choi S.B."/>
            <person name="Bosland P.W."/>
            <person name="Reeves G."/>
            <person name="Jo S.H."/>
            <person name="Lee B.W."/>
            <person name="Cho H.T."/>
            <person name="Choi H.S."/>
            <person name="Lee M.S."/>
            <person name="Yu Y."/>
            <person name="Do Choi Y."/>
            <person name="Park B.S."/>
            <person name="van Deynze A."/>
            <person name="Ashrafi H."/>
            <person name="Hill T."/>
            <person name="Kim W.T."/>
            <person name="Pai H.S."/>
            <person name="Ahn H.K."/>
            <person name="Yeam I."/>
            <person name="Giovannoni J.J."/>
            <person name="Rose J.K."/>
            <person name="Sorensen I."/>
            <person name="Lee S.J."/>
            <person name="Kim R.W."/>
            <person name="Choi I.Y."/>
            <person name="Choi B.S."/>
            <person name="Lim J.S."/>
            <person name="Lee Y.H."/>
            <person name="Choi D."/>
        </authorList>
    </citation>
    <scope>NUCLEOTIDE SEQUENCE [LARGE SCALE GENOMIC DNA]</scope>
</reference>
<dbReference type="SMR" id="A0A1U8HNY2"/>
<dbReference type="CDD" id="cd02241">
    <property type="entry name" value="cupin_OxOx"/>
    <property type="match status" value="1"/>
</dbReference>
<feature type="signal peptide" evidence="10">
    <location>
        <begin position="1"/>
        <end position="23"/>
    </location>
</feature>
<dbReference type="GO" id="GO:0048046">
    <property type="term" value="C:apoplast"/>
    <property type="evidence" value="ECO:0007669"/>
    <property type="project" value="UniProtKB-SubCell"/>
</dbReference>
<feature type="domain" description="Cupin type-1" evidence="11">
    <location>
        <begin position="64"/>
        <end position="219"/>
    </location>
</feature>
<evidence type="ECO:0000256" key="10">
    <source>
        <dbReference type="RuleBase" id="RU366015"/>
    </source>
</evidence>
<keyword evidence="7 8" id="KW-0464">Manganese</keyword>
<evidence type="ECO:0000313" key="14">
    <source>
        <dbReference type="Proteomes" id="UP000222542"/>
    </source>
</evidence>
<feature type="chain" id="PRO_5013501304" description="Germin-like protein" evidence="10">
    <location>
        <begin position="24"/>
        <end position="230"/>
    </location>
</feature>
<evidence type="ECO:0000313" key="13">
    <source>
        <dbReference type="EMBL" id="PHT62257.1"/>
    </source>
</evidence>
<name>A0A1U8HNY2_CAPAN</name>
<dbReference type="SUPFAM" id="SSF51182">
    <property type="entry name" value="RmlC-like cupins"/>
    <property type="match status" value="1"/>
</dbReference>
<dbReference type="Gramene" id="PHT62257">
    <property type="protein sequence ID" value="PHT62257"/>
    <property type="gene ID" value="T459_33891"/>
</dbReference>
<protein>
    <recommendedName>
        <fullName evidence="10">Germin-like protein</fullName>
    </recommendedName>
</protein>
<feature type="binding site" evidence="8">
    <location>
        <position position="119"/>
    </location>
    <ligand>
        <name>oxalate</name>
        <dbReference type="ChEBI" id="CHEBI:30623"/>
    </ligand>
</feature>
<keyword evidence="6" id="KW-1015">Disulfide bond</keyword>
<dbReference type="Gramene" id="PHT57619">
    <property type="protein sequence ID" value="PHT57619"/>
    <property type="gene ID" value="T459_35410"/>
</dbReference>
<evidence type="ECO:0000256" key="6">
    <source>
        <dbReference type="ARBA" id="ARBA00023157"/>
    </source>
</evidence>
<evidence type="ECO:0000256" key="4">
    <source>
        <dbReference type="ARBA" id="ARBA00022525"/>
    </source>
</evidence>
<evidence type="ECO:0000259" key="11">
    <source>
        <dbReference type="SMART" id="SM00835"/>
    </source>
</evidence>
<dbReference type="InterPro" id="IPR014710">
    <property type="entry name" value="RmlC-like_jellyroll"/>
</dbReference>
<dbReference type="Gene3D" id="2.60.120.10">
    <property type="entry name" value="Jelly Rolls"/>
    <property type="match status" value="1"/>
</dbReference>
<accession>A0A1U8HNY2</accession>
<dbReference type="EMBL" id="AYRZ02000089">
    <property type="protein sequence ID" value="PHT62257.1"/>
    <property type="molecule type" value="Genomic_DNA"/>
</dbReference>
<proteinExistence type="inferred from homology"/>
<dbReference type="PANTHER" id="PTHR31238">
    <property type="entry name" value="GERMIN-LIKE PROTEIN SUBFAMILY 3 MEMBER 3"/>
    <property type="match status" value="1"/>
</dbReference>
<dbReference type="OMA" id="YLADDTY"/>
<dbReference type="SMART" id="SM00835">
    <property type="entry name" value="Cupin_1"/>
    <property type="match status" value="1"/>
</dbReference>
<dbReference type="AlphaFoldDB" id="A0A1U8HNY2"/>
<dbReference type="EMBL" id="AYRZ02001373">
    <property type="protein sequence ID" value="PHT57619.1"/>
    <property type="molecule type" value="Genomic_DNA"/>
</dbReference>
<reference evidence="12 14" key="2">
    <citation type="journal article" date="2017" name="Genome Biol.">
        <title>New reference genome sequences of hot pepper reveal the massive evolution of plant disease-resistance genes by retroduplication.</title>
        <authorList>
            <person name="Kim S."/>
            <person name="Park J."/>
            <person name="Yeom S.I."/>
            <person name="Kim Y.M."/>
            <person name="Seo E."/>
            <person name="Kim K.T."/>
            <person name="Kim M.S."/>
            <person name="Lee J.M."/>
            <person name="Cheong K."/>
            <person name="Shin H.S."/>
            <person name="Kim S.B."/>
            <person name="Han K."/>
            <person name="Lee J."/>
            <person name="Park M."/>
            <person name="Lee H.A."/>
            <person name="Lee H.Y."/>
            <person name="Lee Y."/>
            <person name="Oh S."/>
            <person name="Lee J.H."/>
            <person name="Choi E."/>
            <person name="Choi E."/>
            <person name="Lee S.E."/>
            <person name="Jeon J."/>
            <person name="Kim H."/>
            <person name="Choi G."/>
            <person name="Song H."/>
            <person name="Lee J."/>
            <person name="Lee S.C."/>
            <person name="Kwon J.K."/>
            <person name="Lee H.Y."/>
            <person name="Koo N."/>
            <person name="Hong Y."/>
            <person name="Kim R.W."/>
            <person name="Kang W.H."/>
            <person name="Huh J.H."/>
            <person name="Kang B.C."/>
            <person name="Yang T.J."/>
            <person name="Lee Y.H."/>
            <person name="Bennetzen J.L."/>
            <person name="Choi D."/>
        </authorList>
    </citation>
    <scope>NUCLEOTIDE SEQUENCE [LARGE SCALE GENOMIC DNA]</scope>
    <source>
        <strain evidence="14">cv. CM334</strain>
    </source>
</reference>
<comment type="similarity">
    <text evidence="2 10">Belongs to the germin family.</text>
</comment>
<keyword evidence="4 10" id="KW-0964">Secreted</keyword>
<feature type="binding site" evidence="9">
    <location>
        <position position="119"/>
    </location>
    <ligand>
        <name>Mn(2+)</name>
        <dbReference type="ChEBI" id="CHEBI:29035"/>
    </ligand>
</feature>
<keyword evidence="14" id="KW-1185">Reference proteome</keyword>
<evidence type="ECO:0000256" key="8">
    <source>
        <dbReference type="PIRSR" id="PIRSR601929-1"/>
    </source>
</evidence>
<dbReference type="KEGG" id="cann:107879844"/>
<evidence type="ECO:0000256" key="7">
    <source>
        <dbReference type="ARBA" id="ARBA00023211"/>
    </source>
</evidence>
<organism evidence="12 14">
    <name type="scientific">Capsicum annuum</name>
    <name type="common">Capsicum pepper</name>
    <dbReference type="NCBI Taxonomy" id="4072"/>
    <lineage>
        <taxon>Eukaryota</taxon>
        <taxon>Viridiplantae</taxon>
        <taxon>Streptophyta</taxon>
        <taxon>Embryophyta</taxon>
        <taxon>Tracheophyta</taxon>
        <taxon>Spermatophyta</taxon>
        <taxon>Magnoliopsida</taxon>
        <taxon>eudicotyledons</taxon>
        <taxon>Gunneridae</taxon>
        <taxon>Pentapetalae</taxon>
        <taxon>asterids</taxon>
        <taxon>lamiids</taxon>
        <taxon>Solanales</taxon>
        <taxon>Solanaceae</taxon>
        <taxon>Solanoideae</taxon>
        <taxon>Capsiceae</taxon>
        <taxon>Capsicum</taxon>
    </lineage>
</organism>
<dbReference type="FunFam" id="2.60.120.10:FF:000005">
    <property type="entry name" value="Germin-like protein subfamily 1 member 8"/>
    <property type="match status" value="1"/>
</dbReference>
<evidence type="ECO:0000256" key="3">
    <source>
        <dbReference type="ARBA" id="ARBA00022523"/>
    </source>
</evidence>
<evidence type="ECO:0000256" key="5">
    <source>
        <dbReference type="ARBA" id="ARBA00022723"/>
    </source>
</evidence>
<keyword evidence="5 8" id="KW-0479">Metal-binding</keyword>
<dbReference type="InterPro" id="IPR006045">
    <property type="entry name" value="Cupin_1"/>
</dbReference>
<evidence type="ECO:0000313" key="12">
    <source>
        <dbReference type="EMBL" id="PHT57619.1"/>
    </source>
</evidence>